<evidence type="ECO:0000256" key="1">
    <source>
        <dbReference type="SAM" id="MobiDB-lite"/>
    </source>
</evidence>
<feature type="compositionally biased region" description="Polar residues" evidence="1">
    <location>
        <begin position="1"/>
        <end position="16"/>
    </location>
</feature>
<dbReference type="Proteomes" id="UP001153069">
    <property type="component" value="Unassembled WGS sequence"/>
</dbReference>
<keyword evidence="3" id="KW-1185">Reference proteome</keyword>
<comment type="caution">
    <text evidence="2">The sequence shown here is derived from an EMBL/GenBank/DDBJ whole genome shotgun (WGS) entry which is preliminary data.</text>
</comment>
<dbReference type="EMBL" id="CAICTM010002494">
    <property type="protein sequence ID" value="CAB9529411.1"/>
    <property type="molecule type" value="Genomic_DNA"/>
</dbReference>
<accession>A0A9N8F1A9</accession>
<reference evidence="2" key="1">
    <citation type="submission" date="2020-06" db="EMBL/GenBank/DDBJ databases">
        <authorList>
            <consortium name="Plant Systems Biology data submission"/>
        </authorList>
    </citation>
    <scope>NUCLEOTIDE SEQUENCE</scope>
    <source>
        <strain evidence="2">D6</strain>
    </source>
</reference>
<protein>
    <submittedName>
        <fullName evidence="2">Uncharacterized protein</fullName>
    </submittedName>
</protein>
<dbReference type="AlphaFoldDB" id="A0A9N8F1A9"/>
<evidence type="ECO:0000313" key="3">
    <source>
        <dbReference type="Proteomes" id="UP001153069"/>
    </source>
</evidence>
<feature type="region of interest" description="Disordered" evidence="1">
    <location>
        <begin position="1"/>
        <end position="33"/>
    </location>
</feature>
<proteinExistence type="predicted"/>
<name>A0A9N8F1A9_9STRA</name>
<evidence type="ECO:0000313" key="2">
    <source>
        <dbReference type="EMBL" id="CAB9529411.1"/>
    </source>
</evidence>
<sequence>MKNTDAMDTSAEPTTTMDRRSNHPPNSSSSSDLIINKEPFADIVRHYVLDLLEATDILQLRQLPECRESLNLDRQYCSIDGNKLEFREITLTPTERQETQHIFESNAQNARDANQAHKDHDLCHFMDDDNGREQVCPRCHACLGCQRVFRWQERQHLDPVYCEDCPGFWCDDCYFTDTLGPDHANCCRCDQEMCAVQQQRQRQQQKNNTDDTNSNLPICDARLCEDCTRQNPTCNTVNYTCGRCEKNFCHGCYGAWQNINHPDGAHHGFCCDDCIPLVEQNPLSHFEWYFSMGPERV</sequence>
<organism evidence="2 3">
    <name type="scientific">Seminavis robusta</name>
    <dbReference type="NCBI Taxonomy" id="568900"/>
    <lineage>
        <taxon>Eukaryota</taxon>
        <taxon>Sar</taxon>
        <taxon>Stramenopiles</taxon>
        <taxon>Ochrophyta</taxon>
        <taxon>Bacillariophyta</taxon>
        <taxon>Bacillariophyceae</taxon>
        <taxon>Bacillariophycidae</taxon>
        <taxon>Naviculales</taxon>
        <taxon>Naviculaceae</taxon>
        <taxon>Seminavis</taxon>
    </lineage>
</organism>
<gene>
    <name evidence="2" type="ORF">SEMRO_2496_G329330.1</name>
</gene>